<evidence type="ECO:0000256" key="5">
    <source>
        <dbReference type="ARBA" id="ARBA00022691"/>
    </source>
</evidence>
<evidence type="ECO:0000256" key="3">
    <source>
        <dbReference type="ARBA" id="ARBA00022603"/>
    </source>
</evidence>
<sequence>MRRASPFPVHRTTGAARPRCRASVPVPWPAQRGDRMAESGPLTGKAARAGVTRDIVRPLPRTFREAPGDHMEAGRPSRTAMRAAHARARHQADPQRVFTDPLASKILHLGPAELTPPPDDPVARYNIRFVAARSRFAEDSLASAVTAGTRQAVILGAGLDTFACRNPHTGLTVFEVDHPDTQEWKRQRMAAAGMAVPPSLAFAPVDFERDTLAAALDSAGLDRTRAAFFIWLGVTPYLTRDAVLTTLRFVAEHTAPVHVVFDYYLEPPSAMAPELRTAHEAATRRVAELGEPWLSYFTPDGLADELRAMQLTDIEDLPGPELLARYLDGPIPDADAFSGHVLRAGRATAR</sequence>
<protein>
    <recommendedName>
        <fullName evidence="6">S-adenosyl-L-methionine-dependent methyltransferase</fullName>
        <ecNumber evidence="6">2.1.1.-</ecNumber>
    </recommendedName>
</protein>
<dbReference type="PANTHER" id="PTHR43619:SF2">
    <property type="entry name" value="S-ADENOSYL-L-METHIONINE-DEPENDENT METHYLTRANSFERASES SUPERFAMILY PROTEIN"/>
    <property type="match status" value="1"/>
</dbReference>
<keyword evidence="4 8" id="KW-0808">Transferase</keyword>
<keyword evidence="5 6" id="KW-0949">S-adenosyl-L-methionine</keyword>
<dbReference type="InterPro" id="IPR011610">
    <property type="entry name" value="SAM_mthyl_Trfase_ML2640-like"/>
</dbReference>
<evidence type="ECO:0000256" key="7">
    <source>
        <dbReference type="SAM" id="MobiDB-lite"/>
    </source>
</evidence>
<dbReference type="Proteomes" id="UP000292452">
    <property type="component" value="Unassembled WGS sequence"/>
</dbReference>
<keyword evidence="3 6" id="KW-0489">Methyltransferase</keyword>
<keyword evidence="9" id="KW-1185">Reference proteome</keyword>
<evidence type="ECO:0000256" key="4">
    <source>
        <dbReference type="ARBA" id="ARBA00022679"/>
    </source>
</evidence>
<dbReference type="InterPro" id="IPR007213">
    <property type="entry name" value="Ppm1/Ppm2/Tcmp"/>
</dbReference>
<name>A0A4V2JHT9_STRKA</name>
<dbReference type="Gene3D" id="3.40.50.150">
    <property type="entry name" value="Vaccinia Virus protein VP39"/>
    <property type="match status" value="1"/>
</dbReference>
<comment type="function">
    <text evidence="1 6">Exhibits S-adenosyl-L-methionine-dependent methyltransferase activity.</text>
</comment>
<dbReference type="NCBIfam" id="TIGR00027">
    <property type="entry name" value="mthyl_TIGR00027"/>
    <property type="match status" value="1"/>
</dbReference>
<dbReference type="InterPro" id="IPR029063">
    <property type="entry name" value="SAM-dependent_MTases_sf"/>
</dbReference>
<comment type="caution">
    <text evidence="8">The sequence shown here is derived from an EMBL/GenBank/DDBJ whole genome shotgun (WGS) entry which is preliminary data.</text>
</comment>
<gene>
    <name evidence="8" type="ORF">EYS09_30760</name>
</gene>
<proteinExistence type="inferred from homology"/>
<dbReference type="AlphaFoldDB" id="A0A4V2JHT9"/>
<dbReference type="GO" id="GO:0032259">
    <property type="term" value="P:methylation"/>
    <property type="evidence" value="ECO:0007669"/>
    <property type="project" value="UniProtKB-KW"/>
</dbReference>
<organism evidence="8 9">
    <name type="scientific">Streptomyces kasugaensis</name>
    <dbReference type="NCBI Taxonomy" id="1946"/>
    <lineage>
        <taxon>Bacteria</taxon>
        <taxon>Bacillati</taxon>
        <taxon>Actinomycetota</taxon>
        <taxon>Actinomycetes</taxon>
        <taxon>Kitasatosporales</taxon>
        <taxon>Streptomycetaceae</taxon>
        <taxon>Streptomyces</taxon>
    </lineage>
</organism>
<evidence type="ECO:0000313" key="9">
    <source>
        <dbReference type="Proteomes" id="UP000292452"/>
    </source>
</evidence>
<evidence type="ECO:0000256" key="6">
    <source>
        <dbReference type="RuleBase" id="RU362030"/>
    </source>
</evidence>
<accession>A0A4V2JHT9</accession>
<dbReference type="EMBL" id="SIXH01000421">
    <property type="protein sequence ID" value="TBO55901.1"/>
    <property type="molecule type" value="Genomic_DNA"/>
</dbReference>
<dbReference type="SUPFAM" id="SSF53335">
    <property type="entry name" value="S-adenosyl-L-methionine-dependent methyltransferases"/>
    <property type="match status" value="1"/>
</dbReference>
<dbReference type="PANTHER" id="PTHR43619">
    <property type="entry name" value="S-ADENOSYL-L-METHIONINE-DEPENDENT METHYLTRANSFERASE YKTD-RELATED"/>
    <property type="match status" value="1"/>
</dbReference>
<dbReference type="Pfam" id="PF04072">
    <property type="entry name" value="LCM"/>
    <property type="match status" value="1"/>
</dbReference>
<dbReference type="GO" id="GO:0008168">
    <property type="term" value="F:methyltransferase activity"/>
    <property type="evidence" value="ECO:0007669"/>
    <property type="project" value="UniProtKB-UniRule"/>
</dbReference>
<feature type="region of interest" description="Disordered" evidence="7">
    <location>
        <begin position="1"/>
        <end position="46"/>
    </location>
</feature>
<dbReference type="EC" id="2.1.1.-" evidence="6"/>
<evidence type="ECO:0000256" key="2">
    <source>
        <dbReference type="ARBA" id="ARBA00008138"/>
    </source>
</evidence>
<evidence type="ECO:0000313" key="8">
    <source>
        <dbReference type="EMBL" id="TBO55901.1"/>
    </source>
</evidence>
<evidence type="ECO:0000256" key="1">
    <source>
        <dbReference type="ARBA" id="ARBA00003907"/>
    </source>
</evidence>
<reference evidence="8 9" key="1">
    <citation type="submission" date="2019-02" db="EMBL/GenBank/DDBJ databases">
        <title>Draft Genome Sequence of Streptomyces sp. AM-2504, identified by 16S rRNA comparative analysis as a Streptomyces Kasugaensis strain.</title>
        <authorList>
            <person name="Napolioni V."/>
            <person name="Giuliodori A.M."/>
            <person name="Spurio R."/>
            <person name="Fabbretti A."/>
        </authorList>
    </citation>
    <scope>NUCLEOTIDE SEQUENCE [LARGE SCALE GENOMIC DNA]</scope>
    <source>
        <strain evidence="8 9">AM-2504</strain>
    </source>
</reference>
<comment type="similarity">
    <text evidence="2 6">Belongs to the UPF0677 family.</text>
</comment>